<comment type="subcellular location">
    <subcellularLocation>
        <location evidence="1">Membrane</location>
        <topology evidence="1">Multi-pass membrane protein</topology>
    </subcellularLocation>
</comment>
<dbReference type="GO" id="GO:0016887">
    <property type="term" value="F:ATP hydrolysis activity"/>
    <property type="evidence" value="ECO:0007669"/>
    <property type="project" value="InterPro"/>
</dbReference>
<accession>A0A9N9RUZ8</accession>
<feature type="domain" description="ABC transporter" evidence="8">
    <location>
        <begin position="4"/>
        <end position="235"/>
    </location>
</feature>
<dbReference type="Pfam" id="PF00005">
    <property type="entry name" value="ABC_tran"/>
    <property type="match status" value="1"/>
</dbReference>
<dbReference type="AlphaFoldDB" id="A0A9N9RUZ8"/>
<dbReference type="GO" id="GO:0016020">
    <property type="term" value="C:membrane"/>
    <property type="evidence" value="ECO:0007669"/>
    <property type="project" value="UniProtKB-SubCell"/>
</dbReference>
<organism evidence="9 10">
    <name type="scientific">Chironomus riparius</name>
    <dbReference type="NCBI Taxonomy" id="315576"/>
    <lineage>
        <taxon>Eukaryota</taxon>
        <taxon>Metazoa</taxon>
        <taxon>Ecdysozoa</taxon>
        <taxon>Arthropoda</taxon>
        <taxon>Hexapoda</taxon>
        <taxon>Insecta</taxon>
        <taxon>Pterygota</taxon>
        <taxon>Neoptera</taxon>
        <taxon>Endopterygota</taxon>
        <taxon>Diptera</taxon>
        <taxon>Nematocera</taxon>
        <taxon>Chironomoidea</taxon>
        <taxon>Chironomidae</taxon>
        <taxon>Chironominae</taxon>
        <taxon>Chironomus</taxon>
    </lineage>
</organism>
<feature type="transmembrane region" description="Helical" evidence="7">
    <location>
        <begin position="585"/>
        <end position="605"/>
    </location>
</feature>
<keyword evidence="10" id="KW-1185">Reference proteome</keyword>
<keyword evidence="4" id="KW-0067">ATP-binding</keyword>
<name>A0A9N9RUZ8_9DIPT</name>
<evidence type="ECO:0000256" key="2">
    <source>
        <dbReference type="ARBA" id="ARBA00022692"/>
    </source>
</evidence>
<reference evidence="9" key="1">
    <citation type="submission" date="2022-01" db="EMBL/GenBank/DDBJ databases">
        <authorList>
            <person name="King R."/>
        </authorList>
    </citation>
    <scope>NUCLEOTIDE SEQUENCE</scope>
</reference>
<protein>
    <recommendedName>
        <fullName evidence="8">ABC transporter domain-containing protein</fullName>
    </recommendedName>
</protein>
<dbReference type="InterPro" id="IPR003593">
    <property type="entry name" value="AAA+_ATPase"/>
</dbReference>
<keyword evidence="6 7" id="KW-0472">Membrane</keyword>
<evidence type="ECO:0000256" key="6">
    <source>
        <dbReference type="ARBA" id="ARBA00023136"/>
    </source>
</evidence>
<proteinExistence type="predicted"/>
<evidence type="ECO:0000313" key="10">
    <source>
        <dbReference type="Proteomes" id="UP001153620"/>
    </source>
</evidence>
<dbReference type="SMART" id="SM00382">
    <property type="entry name" value="AAA"/>
    <property type="match status" value="1"/>
</dbReference>
<dbReference type="InterPro" id="IPR003439">
    <property type="entry name" value="ABC_transporter-like_ATP-bd"/>
</dbReference>
<feature type="transmembrane region" description="Helical" evidence="7">
    <location>
        <begin position="674"/>
        <end position="696"/>
    </location>
</feature>
<evidence type="ECO:0000259" key="8">
    <source>
        <dbReference type="PROSITE" id="PS50893"/>
    </source>
</evidence>
<sequence>MNSIEVRGATLSYDQKNPVLNGLDLTVQTGSIYGLIGPSGCGKTTLLSSILGMKQLDSGTIKVLGQKVVYEKSSKFSNMIGYMPQETALVPELTIKETLNYFGNIYQMNQILLKQRLIMICDLLELNDVNKQVNHLSGGGKRRVSFAAALIHDPKILILDEPTVGLDSILREKIWTFLIDSTKSSNMSVIITTHYIAEAERSNYCGLMINGVLLADDHPKNILAKFGVLNLEEAFLALCLSKKSKAEGCASNGVHFPNSASTFDGSNSIHADDSSNSTKINENIIVELDKRKTFSGQTFRALFKKEVIRIRRQPGEIFFTILFPLIKGILFIYTMGKNPKGLSIGVVNNEISDINYCSEYLKSTNYEFNNSSCNFENLSCYFLNEIRDDTAVKIGYNSFDEAYKSAKAARIYGFLSIASNFTEAITKRKSDWQALTDDVFLDQIDVYLDHENLQIASFLKLRLFKAFEKFNKKLLQQCDLNEKLEDSPMSIETFYGDFDSDYVKTLIPALFIQAILLSGILFSLSSIAQSRTGGVWNRTIIAGVTVSEIISVQFTLLFISDIVQLIVLKIITATLYDGEIVGNQWILGFFCLMVYMTGSSIGIFVSILTNNLLILNTAGMVIFFFGGSLCGGMWPIEGQPKFLQYLSVTIPTTLPTVTVKNIIAKGFDMSHETIYGGFALLGAYIATMLTLSFWSLKRTKFTEQH</sequence>
<dbReference type="PANTHER" id="PTHR43038:SF3">
    <property type="entry name" value="ABC TRANSPORTER G FAMILY MEMBER 20 ISOFORM X1"/>
    <property type="match status" value="1"/>
</dbReference>
<evidence type="ECO:0000256" key="4">
    <source>
        <dbReference type="ARBA" id="ARBA00022840"/>
    </source>
</evidence>
<evidence type="ECO:0000256" key="7">
    <source>
        <dbReference type="SAM" id="Phobius"/>
    </source>
</evidence>
<gene>
    <name evidence="9" type="ORF">CHIRRI_LOCUS8308</name>
</gene>
<dbReference type="SUPFAM" id="SSF52540">
    <property type="entry name" value="P-loop containing nucleoside triphosphate hydrolases"/>
    <property type="match status" value="1"/>
</dbReference>
<dbReference type="EMBL" id="OU895878">
    <property type="protein sequence ID" value="CAG9805436.1"/>
    <property type="molecule type" value="Genomic_DNA"/>
</dbReference>
<evidence type="ECO:0000256" key="3">
    <source>
        <dbReference type="ARBA" id="ARBA00022741"/>
    </source>
</evidence>
<dbReference type="GO" id="GO:0005524">
    <property type="term" value="F:ATP binding"/>
    <property type="evidence" value="ECO:0007669"/>
    <property type="project" value="UniProtKB-KW"/>
</dbReference>
<keyword evidence="5 7" id="KW-1133">Transmembrane helix</keyword>
<dbReference type="Gene3D" id="3.40.50.300">
    <property type="entry name" value="P-loop containing nucleotide triphosphate hydrolases"/>
    <property type="match status" value="1"/>
</dbReference>
<dbReference type="CDD" id="cd03230">
    <property type="entry name" value="ABC_DR_subfamily_A"/>
    <property type="match status" value="1"/>
</dbReference>
<dbReference type="Pfam" id="PF12698">
    <property type="entry name" value="ABC2_membrane_3"/>
    <property type="match status" value="1"/>
</dbReference>
<feature type="transmembrane region" description="Helical" evidence="7">
    <location>
        <begin position="506"/>
        <end position="528"/>
    </location>
</feature>
<dbReference type="PANTHER" id="PTHR43038">
    <property type="entry name" value="ATP-BINDING CASSETTE, SUB-FAMILY H, MEMBER 1"/>
    <property type="match status" value="1"/>
</dbReference>
<dbReference type="OrthoDB" id="6492489at2759"/>
<evidence type="ECO:0000256" key="5">
    <source>
        <dbReference type="ARBA" id="ARBA00022989"/>
    </source>
</evidence>
<reference evidence="9" key="2">
    <citation type="submission" date="2022-10" db="EMBL/GenBank/DDBJ databases">
        <authorList>
            <consortium name="ENA_rothamsted_submissions"/>
            <consortium name="culmorum"/>
            <person name="King R."/>
        </authorList>
    </citation>
    <scope>NUCLEOTIDE SEQUENCE</scope>
</reference>
<dbReference type="InterPro" id="IPR027417">
    <property type="entry name" value="P-loop_NTPase"/>
</dbReference>
<dbReference type="PROSITE" id="PS50893">
    <property type="entry name" value="ABC_TRANSPORTER_2"/>
    <property type="match status" value="1"/>
</dbReference>
<dbReference type="InterPro" id="IPR013525">
    <property type="entry name" value="ABC2_TM"/>
</dbReference>
<evidence type="ECO:0000313" key="9">
    <source>
        <dbReference type="EMBL" id="CAG9805436.1"/>
    </source>
</evidence>
<dbReference type="GO" id="GO:0140359">
    <property type="term" value="F:ABC-type transporter activity"/>
    <property type="evidence" value="ECO:0007669"/>
    <property type="project" value="InterPro"/>
</dbReference>
<dbReference type="Proteomes" id="UP001153620">
    <property type="component" value="Chromosome 2"/>
</dbReference>
<feature type="transmembrane region" description="Helical" evidence="7">
    <location>
        <begin position="317"/>
        <end position="336"/>
    </location>
</feature>
<keyword evidence="3" id="KW-0547">Nucleotide-binding</keyword>
<evidence type="ECO:0000256" key="1">
    <source>
        <dbReference type="ARBA" id="ARBA00004141"/>
    </source>
</evidence>
<keyword evidence="2 7" id="KW-0812">Transmembrane</keyword>
<feature type="transmembrane region" description="Helical" evidence="7">
    <location>
        <begin position="612"/>
        <end position="636"/>
    </location>
</feature>